<evidence type="ECO:0000313" key="2">
    <source>
        <dbReference type="EMBL" id="AKG36159.1"/>
    </source>
</evidence>
<dbReference type="PANTHER" id="PTHR43317">
    <property type="entry name" value="THERMOSPERMINE SYNTHASE ACAULIS5"/>
    <property type="match status" value="1"/>
</dbReference>
<dbReference type="Pfam" id="PF01564">
    <property type="entry name" value="Spermine_synth"/>
    <property type="match status" value="1"/>
</dbReference>
<dbReference type="Proteomes" id="UP000034189">
    <property type="component" value="Chromosome"/>
</dbReference>
<gene>
    <name evidence="2" type="ORF">VK70_17635</name>
</gene>
<sequence length="219" mass="24513">MLDDYLKIIDRCSTPHGEIQLQRRGTEYEIISNGTFLMATYNGESEKLLVKAALDACGKDKCSVLIGGLGVGYSLAEAIGDARTEQVIVVEIEEKIIDWYRSIFAEFTGNAVDNKKANIIHADLIQWISQTQETFDAICLDIDNGPDWTVFQENKCLYGDEGLKTLSRLLKPNGVISFWSSSSSADFLERLHIHFSTVTTLSIDTNQSEEPDFIYLSKL</sequence>
<evidence type="ECO:0000256" key="1">
    <source>
        <dbReference type="ARBA" id="ARBA00023115"/>
    </source>
</evidence>
<dbReference type="HOGENOM" id="CLU_101666_0_0_9"/>
<organism evidence="2 3">
    <name type="scientific">Paenibacillus durus ATCC 35681</name>
    <dbReference type="NCBI Taxonomy" id="1333534"/>
    <lineage>
        <taxon>Bacteria</taxon>
        <taxon>Bacillati</taxon>
        <taxon>Bacillota</taxon>
        <taxon>Bacilli</taxon>
        <taxon>Bacillales</taxon>
        <taxon>Paenibacillaceae</taxon>
        <taxon>Paenibacillus</taxon>
    </lineage>
</organism>
<evidence type="ECO:0000313" key="3">
    <source>
        <dbReference type="Proteomes" id="UP000034189"/>
    </source>
</evidence>
<dbReference type="Gene3D" id="3.40.50.150">
    <property type="entry name" value="Vaccinia Virus protein VP39"/>
    <property type="match status" value="1"/>
</dbReference>
<reference evidence="2 3" key="2">
    <citation type="journal article" date="2016" name="Genome Announc.">
        <title>Genome Sequence of a Gram-Positive Diazotroph, Paenibacillus durus Type Strain ATCC 35681.</title>
        <authorList>
            <person name="Halim M.A."/>
            <person name="Rahman A.Y."/>
            <person name="Sim K.S."/>
            <person name="Yam H.C."/>
            <person name="Rahim A.A."/>
            <person name="Ghazali A.H."/>
            <person name="Najimudin N."/>
        </authorList>
    </citation>
    <scope>NUCLEOTIDE SEQUENCE [LARGE SCALE GENOMIC DNA]</scope>
    <source>
        <strain evidence="2 3">ATCC 35681</strain>
    </source>
</reference>
<dbReference type="OrthoDB" id="9793351at2"/>
<proteinExistence type="predicted"/>
<dbReference type="GO" id="GO:0006596">
    <property type="term" value="P:polyamine biosynthetic process"/>
    <property type="evidence" value="ECO:0007669"/>
    <property type="project" value="UniProtKB-KW"/>
</dbReference>
<name>A0A0F7FCM9_PAEDU</name>
<dbReference type="EMBL" id="CP011114">
    <property type="protein sequence ID" value="AKG36159.1"/>
    <property type="molecule type" value="Genomic_DNA"/>
</dbReference>
<dbReference type="AlphaFoldDB" id="A0A0F7FCM9"/>
<keyword evidence="1" id="KW-0620">Polyamine biosynthesis</keyword>
<dbReference type="PANTHER" id="PTHR43317:SF3">
    <property type="entry name" value="BLR2883 PROTEIN"/>
    <property type="match status" value="1"/>
</dbReference>
<dbReference type="SUPFAM" id="SSF53335">
    <property type="entry name" value="S-adenosyl-L-methionine-dependent methyltransferases"/>
    <property type="match status" value="1"/>
</dbReference>
<dbReference type="CDD" id="cd02440">
    <property type="entry name" value="AdoMet_MTases"/>
    <property type="match status" value="1"/>
</dbReference>
<dbReference type="InterPro" id="IPR029063">
    <property type="entry name" value="SAM-dependent_MTases_sf"/>
</dbReference>
<accession>A0A0F7FCM9</accession>
<reference evidence="2 3" key="1">
    <citation type="submission" date="2015-03" db="EMBL/GenBank/DDBJ databases">
        <authorList>
            <person name="Abdul Halim M."/>
        </authorList>
    </citation>
    <scope>NUCLEOTIDE SEQUENCE [LARGE SCALE GENOMIC DNA]</scope>
    <source>
        <strain evidence="2 3">ATCC 35681</strain>
    </source>
</reference>
<dbReference type="PATRIC" id="fig|1333534.5.peg.3886"/>
<protein>
    <submittedName>
        <fullName evidence="2">Spermine/spermidine synthase</fullName>
    </submittedName>
</protein>
<dbReference type="RefSeq" id="WP_025694304.1">
    <property type="nucleotide sequence ID" value="NZ_ASQQ01000105.1"/>
</dbReference>